<feature type="transmembrane region" description="Helical" evidence="1">
    <location>
        <begin position="66"/>
        <end position="90"/>
    </location>
</feature>
<evidence type="ECO:0000313" key="3">
    <source>
        <dbReference type="Proteomes" id="UP000199679"/>
    </source>
</evidence>
<dbReference type="RefSeq" id="WP_091378098.1">
    <property type="nucleotide sequence ID" value="NZ_LT629740.1"/>
</dbReference>
<organism evidence="2 3">
    <name type="scientific">Mucilaginibacter mallensis</name>
    <dbReference type="NCBI Taxonomy" id="652787"/>
    <lineage>
        <taxon>Bacteria</taxon>
        <taxon>Pseudomonadati</taxon>
        <taxon>Bacteroidota</taxon>
        <taxon>Sphingobacteriia</taxon>
        <taxon>Sphingobacteriales</taxon>
        <taxon>Sphingobacteriaceae</taxon>
        <taxon>Mucilaginibacter</taxon>
    </lineage>
</organism>
<protein>
    <submittedName>
        <fullName evidence="2">Uncharacterized protein</fullName>
    </submittedName>
</protein>
<accession>A0A1H2BUK8</accession>
<reference evidence="2 3" key="1">
    <citation type="submission" date="2016-10" db="EMBL/GenBank/DDBJ databases">
        <authorList>
            <person name="de Groot N.N."/>
        </authorList>
    </citation>
    <scope>NUCLEOTIDE SEQUENCE [LARGE SCALE GENOMIC DNA]</scope>
    <source>
        <strain evidence="2 3">MP1X4</strain>
    </source>
</reference>
<dbReference type="STRING" id="652787.SAMN05216490_4368"/>
<evidence type="ECO:0000256" key="1">
    <source>
        <dbReference type="SAM" id="Phobius"/>
    </source>
</evidence>
<name>A0A1H2BUK8_MUCMA</name>
<keyword evidence="1" id="KW-0472">Membrane</keyword>
<gene>
    <name evidence="2" type="ORF">SAMN05216490_4368</name>
</gene>
<evidence type="ECO:0000313" key="2">
    <source>
        <dbReference type="EMBL" id="SDT61898.1"/>
    </source>
</evidence>
<dbReference type="EMBL" id="LT629740">
    <property type="protein sequence ID" value="SDT61898.1"/>
    <property type="molecule type" value="Genomic_DNA"/>
</dbReference>
<feature type="transmembrane region" description="Helical" evidence="1">
    <location>
        <begin position="5"/>
        <end position="22"/>
    </location>
</feature>
<dbReference type="AlphaFoldDB" id="A0A1H2BUK8"/>
<feature type="transmembrane region" description="Helical" evidence="1">
    <location>
        <begin position="42"/>
        <end position="59"/>
    </location>
</feature>
<keyword evidence="3" id="KW-1185">Reference proteome</keyword>
<proteinExistence type="predicted"/>
<sequence>MKKLIPIIIIAAVTNLIVKLIFDYSNNSPTEETPHWDHIMDVIWILGMLAGITIAIINRKYLLKKAITIIATLAALLFCTPFPFILIVVLTN</sequence>
<keyword evidence="1" id="KW-1133">Transmembrane helix</keyword>
<keyword evidence="1" id="KW-0812">Transmembrane</keyword>
<dbReference type="Proteomes" id="UP000199679">
    <property type="component" value="Chromosome I"/>
</dbReference>